<gene>
    <name evidence="1" type="ORF">PXEA_LOCUS17151</name>
</gene>
<protein>
    <submittedName>
        <fullName evidence="1">Uncharacterized protein</fullName>
    </submittedName>
</protein>
<comment type="caution">
    <text evidence="1">The sequence shown here is derived from an EMBL/GenBank/DDBJ whole genome shotgun (WGS) entry which is preliminary data.</text>
</comment>
<dbReference type="Proteomes" id="UP000784294">
    <property type="component" value="Unassembled WGS sequence"/>
</dbReference>
<reference evidence="1" key="1">
    <citation type="submission" date="2018-11" db="EMBL/GenBank/DDBJ databases">
        <authorList>
            <consortium name="Pathogen Informatics"/>
        </authorList>
    </citation>
    <scope>NUCLEOTIDE SEQUENCE</scope>
</reference>
<dbReference type="AlphaFoldDB" id="A0A448WYV5"/>
<proteinExistence type="predicted"/>
<sequence length="74" mass="8236">MPQFIHPPPRFVFYRGDSPSPAQRGAEMEADHNDLKTLFPMLARLPPLTITILVAPRNATVQLAALYLPPPSSR</sequence>
<name>A0A448WYV5_9PLAT</name>
<accession>A0A448WYV5</accession>
<dbReference type="EMBL" id="CAAALY010063424">
    <property type="protein sequence ID" value="VEL23711.1"/>
    <property type="molecule type" value="Genomic_DNA"/>
</dbReference>
<evidence type="ECO:0000313" key="1">
    <source>
        <dbReference type="EMBL" id="VEL23711.1"/>
    </source>
</evidence>
<keyword evidence="2" id="KW-1185">Reference proteome</keyword>
<evidence type="ECO:0000313" key="2">
    <source>
        <dbReference type="Proteomes" id="UP000784294"/>
    </source>
</evidence>
<organism evidence="1 2">
    <name type="scientific">Protopolystoma xenopodis</name>
    <dbReference type="NCBI Taxonomy" id="117903"/>
    <lineage>
        <taxon>Eukaryota</taxon>
        <taxon>Metazoa</taxon>
        <taxon>Spiralia</taxon>
        <taxon>Lophotrochozoa</taxon>
        <taxon>Platyhelminthes</taxon>
        <taxon>Monogenea</taxon>
        <taxon>Polyopisthocotylea</taxon>
        <taxon>Polystomatidea</taxon>
        <taxon>Polystomatidae</taxon>
        <taxon>Protopolystoma</taxon>
    </lineage>
</organism>